<evidence type="ECO:0000313" key="3">
    <source>
        <dbReference type="Proteomes" id="UP000727907"/>
    </source>
</evidence>
<feature type="region of interest" description="Disordered" evidence="1">
    <location>
        <begin position="1"/>
        <end position="20"/>
    </location>
</feature>
<gene>
    <name evidence="2" type="ORF">KQ910_17860</name>
</gene>
<proteinExistence type="predicted"/>
<dbReference type="InterPro" id="IPR006311">
    <property type="entry name" value="TAT_signal"/>
</dbReference>
<dbReference type="Pfam" id="PF04199">
    <property type="entry name" value="Cyclase"/>
    <property type="match status" value="1"/>
</dbReference>
<dbReference type="PANTHER" id="PTHR34861">
    <property type="match status" value="1"/>
</dbReference>
<comment type="caution">
    <text evidence="2">The sequence shown here is derived from an EMBL/GenBank/DDBJ whole genome shotgun (WGS) entry which is preliminary data.</text>
</comment>
<dbReference type="RefSeq" id="WP_216963210.1">
    <property type="nucleotide sequence ID" value="NZ_JAHOPB010000001.1"/>
</dbReference>
<evidence type="ECO:0000256" key="1">
    <source>
        <dbReference type="SAM" id="MobiDB-lite"/>
    </source>
</evidence>
<name>A0ABS6INS3_9HYPH</name>
<dbReference type="Proteomes" id="UP000727907">
    <property type="component" value="Unassembled WGS sequence"/>
</dbReference>
<keyword evidence="3" id="KW-1185">Reference proteome</keyword>
<dbReference type="InterPro" id="IPR007325">
    <property type="entry name" value="KFase/CYL"/>
</dbReference>
<protein>
    <submittedName>
        <fullName evidence="2">Cyclase family protein</fullName>
    </submittedName>
</protein>
<sequence length="360" mass="39568">MDSRYLQDKEELKQPRQEIDEDRRSFLTAGLVGGAVAAGTLAAGMAHAQQVAQAPALSDKVWWPHPKWGKDDQAGASNYMTPEKVLDTVKWIKDGKIYRIGRIYESAMPKFGERAFTLRIPGSPTGGPFGVNKLIYNDEYLSTEIGQTGTQFDGLAHIGIQMGKDGDKTEMRYYNGVTDQEMNSAYGMKKLGIENVKPFFTRGHLFDLEALKGAMMEAGQEITVADLKAALQKQNMQEADIKEGDAVFFNTGWGKLWMKNNDKFNGGEPGIGLEAAKWFIDKGIALTGADTWGTEVVPNPNKDLAFPVHAELITKNGIFNHENLDFTGLIADRKYQFAYVFSPAPIRGATGSNGGPIAMT</sequence>
<dbReference type="PANTHER" id="PTHR34861:SF10">
    <property type="entry name" value="CYCLASE"/>
    <property type="match status" value="1"/>
</dbReference>
<dbReference type="EMBL" id="JAHOPB010000001">
    <property type="protein sequence ID" value="MBU8875645.1"/>
    <property type="molecule type" value="Genomic_DNA"/>
</dbReference>
<reference evidence="2 3" key="1">
    <citation type="submission" date="2021-06" db="EMBL/GenBank/DDBJ databases">
        <authorList>
            <person name="Lee D.H."/>
        </authorList>
    </citation>
    <scope>NUCLEOTIDE SEQUENCE [LARGE SCALE GENOMIC DNA]</scope>
    <source>
        <strain evidence="2 3">MMS21-HV4-11</strain>
    </source>
</reference>
<evidence type="ECO:0000313" key="2">
    <source>
        <dbReference type="EMBL" id="MBU8875645.1"/>
    </source>
</evidence>
<dbReference type="PROSITE" id="PS51318">
    <property type="entry name" value="TAT"/>
    <property type="match status" value="1"/>
</dbReference>
<organism evidence="2 3">
    <name type="scientific">Reyranella humidisoli</name>
    <dbReference type="NCBI Taxonomy" id="2849149"/>
    <lineage>
        <taxon>Bacteria</taxon>
        <taxon>Pseudomonadati</taxon>
        <taxon>Pseudomonadota</taxon>
        <taxon>Alphaproteobacteria</taxon>
        <taxon>Hyphomicrobiales</taxon>
        <taxon>Reyranellaceae</taxon>
        <taxon>Reyranella</taxon>
    </lineage>
</organism>
<accession>A0ABS6INS3</accession>